<comment type="similarity">
    <text evidence="2">Belongs to the BEX family.</text>
</comment>
<dbReference type="Ensembl" id="ENSCCNT00000022697.1">
    <property type="protein sequence ID" value="ENSCCNP00000017430.1"/>
    <property type="gene ID" value="ENSCCNG00000017750.1"/>
</dbReference>
<organism evidence="7">
    <name type="scientific">Castor canadensis</name>
    <name type="common">American beaver</name>
    <dbReference type="NCBI Taxonomy" id="51338"/>
    <lineage>
        <taxon>Eukaryota</taxon>
        <taxon>Metazoa</taxon>
        <taxon>Chordata</taxon>
        <taxon>Craniata</taxon>
        <taxon>Vertebrata</taxon>
        <taxon>Euteleostomi</taxon>
        <taxon>Mammalia</taxon>
        <taxon>Eutheria</taxon>
        <taxon>Euarchontoglires</taxon>
        <taxon>Glires</taxon>
        <taxon>Rodentia</taxon>
        <taxon>Castorimorpha</taxon>
        <taxon>Castoridae</taxon>
        <taxon>Castor</taxon>
    </lineage>
</organism>
<dbReference type="PANTHER" id="PTHR13987">
    <property type="entry name" value="PROTEIN BEX4"/>
    <property type="match status" value="1"/>
</dbReference>
<keyword evidence="3" id="KW-0963">Cytoplasm</keyword>
<comment type="subcellular location">
    <subcellularLocation>
        <location evidence="1">Cytoplasm</location>
    </subcellularLocation>
</comment>
<dbReference type="GO" id="GO:0005737">
    <property type="term" value="C:cytoplasm"/>
    <property type="evidence" value="ECO:0007669"/>
    <property type="project" value="UniProtKB-SubCell"/>
</dbReference>
<feature type="compositionally biased region" description="Gly residues" evidence="6">
    <location>
        <begin position="1"/>
        <end position="11"/>
    </location>
</feature>
<feature type="compositionally biased region" description="Low complexity" evidence="6">
    <location>
        <begin position="82"/>
        <end position="97"/>
    </location>
</feature>
<accession>A0A8C0WVU3</accession>
<reference evidence="7" key="1">
    <citation type="submission" date="2023-09" db="UniProtKB">
        <authorList>
            <consortium name="Ensembl"/>
        </authorList>
    </citation>
    <scope>IDENTIFICATION</scope>
</reference>
<evidence type="ECO:0000256" key="2">
    <source>
        <dbReference type="ARBA" id="ARBA00010976"/>
    </source>
</evidence>
<evidence type="ECO:0000256" key="6">
    <source>
        <dbReference type="SAM" id="MobiDB-lite"/>
    </source>
</evidence>
<dbReference type="AlphaFoldDB" id="A0A8C0WVU3"/>
<evidence type="ECO:0000256" key="4">
    <source>
        <dbReference type="ARBA" id="ARBA00022833"/>
    </source>
</evidence>
<evidence type="ECO:0000256" key="3">
    <source>
        <dbReference type="ARBA" id="ARBA00022490"/>
    </source>
</evidence>
<name>A0A8C0WVU3_CASCN</name>
<dbReference type="GO" id="GO:0005634">
    <property type="term" value="C:nucleus"/>
    <property type="evidence" value="ECO:0007669"/>
    <property type="project" value="TreeGrafter"/>
</dbReference>
<proteinExistence type="inferred from homology"/>
<feature type="region of interest" description="Disordered" evidence="6">
    <location>
        <begin position="1"/>
        <end position="117"/>
    </location>
</feature>
<dbReference type="Pfam" id="PF04538">
    <property type="entry name" value="BEX"/>
    <property type="match status" value="1"/>
</dbReference>
<keyword evidence="4" id="KW-0862">Zinc</keyword>
<evidence type="ECO:0008006" key="8">
    <source>
        <dbReference type="Google" id="ProtNLM"/>
    </source>
</evidence>
<evidence type="ECO:0000256" key="5">
    <source>
        <dbReference type="ARBA" id="ARBA00022843"/>
    </source>
</evidence>
<dbReference type="PANTHER" id="PTHR13987:SF3">
    <property type="entry name" value="PROTEIN BEX4"/>
    <property type="match status" value="1"/>
</dbReference>
<sequence length="187" mass="20238">MVVSAGGGDANAGGREGRGAGVSGTQHSAVAAPAPNPAICRSARPCRGGVSRRESGGGGEARIGPGVMESKQKQALKNLKVENAQQESEGEEQASIQSEEESCRLGGAEGQKPGGNVKLGRVRRLVPNFRWGISSRHIDRNEVGDDVEKFVGQMMEIKRKSREQQMRHYRRFQTPEPDNHYDFCLIP</sequence>
<evidence type="ECO:0000256" key="1">
    <source>
        <dbReference type="ARBA" id="ARBA00004496"/>
    </source>
</evidence>
<dbReference type="InterPro" id="IPR007623">
    <property type="entry name" value="BEX"/>
</dbReference>
<evidence type="ECO:0000313" key="7">
    <source>
        <dbReference type="Ensembl" id="ENSCCNP00000017430.1"/>
    </source>
</evidence>
<keyword evidence="5" id="KW-0832">Ubl conjugation</keyword>
<protein>
    <recommendedName>
        <fullName evidence="8">Protein BEX4</fullName>
    </recommendedName>
</protein>
<dbReference type="InterPro" id="IPR021156">
    <property type="entry name" value="TF_A-like/BEX"/>
</dbReference>